<evidence type="ECO:0000256" key="1">
    <source>
        <dbReference type="SAM" id="MobiDB-lite"/>
    </source>
</evidence>
<keyword evidence="4" id="KW-1185">Reference proteome</keyword>
<accession>A0A7H8NEL4</accession>
<sequence>MRFPVRASALALAGGLAVAGCASDSAPAPAEFASQKGQALGKAEERARQAGLTFSSHDASEGDRAPRADWSVCFQSQGERSVEFAVVRKAETCPSADGRPIPWLRMPDVSGRPVSSARAELTDIETVLMKGVRLVGARPGVNPHAHPGDGTSDSWTVCSQRPVPGTALDERWQAEEDIELLVARPGTRCP</sequence>
<feature type="region of interest" description="Disordered" evidence="1">
    <location>
        <begin position="27"/>
        <end position="65"/>
    </location>
</feature>
<evidence type="ECO:0000256" key="2">
    <source>
        <dbReference type="SAM" id="SignalP"/>
    </source>
</evidence>
<proteinExistence type="predicted"/>
<feature type="chain" id="PRO_5039502656" description="PASTA domain-containing protein" evidence="2">
    <location>
        <begin position="23"/>
        <end position="190"/>
    </location>
</feature>
<dbReference type="Proteomes" id="UP000509303">
    <property type="component" value="Chromosome"/>
</dbReference>
<protein>
    <recommendedName>
        <fullName evidence="5">PASTA domain-containing protein</fullName>
    </recommendedName>
</protein>
<feature type="signal peptide" evidence="2">
    <location>
        <begin position="1"/>
        <end position="22"/>
    </location>
</feature>
<dbReference type="PROSITE" id="PS51257">
    <property type="entry name" value="PROKAR_LIPOPROTEIN"/>
    <property type="match status" value="1"/>
</dbReference>
<dbReference type="AlphaFoldDB" id="A0A7H8NEL4"/>
<name>A0A7H8NEL4_9ACTN</name>
<keyword evidence="2" id="KW-0732">Signal</keyword>
<dbReference type="EMBL" id="CP054929">
    <property type="protein sequence ID" value="QKW52892.1"/>
    <property type="molecule type" value="Genomic_DNA"/>
</dbReference>
<evidence type="ECO:0008006" key="5">
    <source>
        <dbReference type="Google" id="ProtNLM"/>
    </source>
</evidence>
<reference evidence="3 4" key="1">
    <citation type="submission" date="2020-06" db="EMBL/GenBank/DDBJ databases">
        <title>Genome mining for natural products.</title>
        <authorList>
            <person name="Zhang B."/>
            <person name="Shi J."/>
            <person name="Ge H."/>
        </authorList>
    </citation>
    <scope>NUCLEOTIDE SEQUENCE [LARGE SCALE GENOMIC DNA]</scope>
    <source>
        <strain evidence="3 4">NA00687</strain>
    </source>
</reference>
<dbReference type="CDD" id="cd06577">
    <property type="entry name" value="PASTA_pknB"/>
    <property type="match status" value="1"/>
</dbReference>
<organism evidence="3 4">
    <name type="scientific">Streptomyces buecherae</name>
    <dbReference type="NCBI Taxonomy" id="2763006"/>
    <lineage>
        <taxon>Bacteria</taxon>
        <taxon>Bacillati</taxon>
        <taxon>Actinomycetota</taxon>
        <taxon>Actinomycetes</taxon>
        <taxon>Kitasatosporales</taxon>
        <taxon>Streptomycetaceae</taxon>
        <taxon>Streptomyces</taxon>
    </lineage>
</organism>
<dbReference type="InterPro" id="IPR005543">
    <property type="entry name" value="PASTA_dom"/>
</dbReference>
<dbReference type="RefSeq" id="WP_176164602.1">
    <property type="nucleotide sequence ID" value="NZ_CP054929.1"/>
</dbReference>
<evidence type="ECO:0000313" key="4">
    <source>
        <dbReference type="Proteomes" id="UP000509303"/>
    </source>
</evidence>
<evidence type="ECO:0000313" key="3">
    <source>
        <dbReference type="EMBL" id="QKW52892.1"/>
    </source>
</evidence>
<gene>
    <name evidence="3" type="ORF">HUT08_28880</name>
</gene>
<dbReference type="Gene3D" id="3.30.10.20">
    <property type="match status" value="1"/>
</dbReference>